<dbReference type="InterPro" id="IPR052170">
    <property type="entry name" value="M29_Exopeptidase"/>
</dbReference>
<dbReference type="PANTHER" id="PTHR34448">
    <property type="entry name" value="AMINOPEPTIDASE"/>
    <property type="match status" value="1"/>
</dbReference>
<evidence type="ECO:0000313" key="2">
    <source>
        <dbReference type="EMBL" id="MBI3126266.1"/>
    </source>
</evidence>
<proteinExistence type="predicted"/>
<accession>A0A932MNJ7</accession>
<dbReference type="InterPro" id="IPR058739">
    <property type="entry name" value="NicX"/>
</dbReference>
<sequence>MIKFDMAPAARKLVDHVMAVKAGEKALIVTDSGRSPRITEALAHAIAGTGARLAIVEMAPHAMGGVDPPAHVTAAVQASDVVFFQTTSATFHTDTMRNALAGGTRTLEMWGFEEEMMAAGPLGVDYAEMERVTAALAGRMTKGRRGRFITPEGTDFSFSMEGRPGLGLLQLARNPGEHCACPGGEAAVCPVMGSAEGVMANPFSIEHRALGFVAEPMRIEVRGGRAHSVTGSPAGERFWSCIAEAGEGARNVAEFSIGTNNACRKRTTVREAKKALGTCHVAFGDSQSLGGEVNAPFHVDMIYDNPTVWIDDEMVMRDGKILV</sequence>
<keyword evidence="1" id="KW-0479">Metal-binding</keyword>
<evidence type="ECO:0000256" key="1">
    <source>
        <dbReference type="ARBA" id="ARBA00022723"/>
    </source>
</evidence>
<dbReference type="PANTHER" id="PTHR34448:SF1">
    <property type="entry name" value="BLL6088 PROTEIN"/>
    <property type="match status" value="1"/>
</dbReference>
<dbReference type="Pfam" id="PF26233">
    <property type="entry name" value="NicX"/>
    <property type="match status" value="1"/>
</dbReference>
<reference evidence="2" key="1">
    <citation type="submission" date="2020-07" db="EMBL/GenBank/DDBJ databases">
        <title>Huge and variable diversity of episymbiotic CPR bacteria and DPANN archaea in groundwater ecosystems.</title>
        <authorList>
            <person name="He C.Y."/>
            <person name="Keren R."/>
            <person name="Whittaker M."/>
            <person name="Farag I.F."/>
            <person name="Doudna J."/>
            <person name="Cate J.H.D."/>
            <person name="Banfield J.F."/>
        </authorList>
    </citation>
    <scope>NUCLEOTIDE SEQUENCE</scope>
    <source>
        <strain evidence="2">NC_groundwater_763_Ag_S-0.2um_68_21</strain>
    </source>
</reference>
<protein>
    <recommendedName>
        <fullName evidence="4">Aminopeptidase</fullName>
    </recommendedName>
</protein>
<gene>
    <name evidence="2" type="ORF">HYZ11_01505</name>
</gene>
<comment type="caution">
    <text evidence="2">The sequence shown here is derived from an EMBL/GenBank/DDBJ whole genome shotgun (WGS) entry which is preliminary data.</text>
</comment>
<dbReference type="GO" id="GO:0046872">
    <property type="term" value="F:metal ion binding"/>
    <property type="evidence" value="ECO:0007669"/>
    <property type="project" value="UniProtKB-KW"/>
</dbReference>
<dbReference type="AlphaFoldDB" id="A0A932MNJ7"/>
<evidence type="ECO:0000313" key="3">
    <source>
        <dbReference type="Proteomes" id="UP000782312"/>
    </source>
</evidence>
<evidence type="ECO:0008006" key="4">
    <source>
        <dbReference type="Google" id="ProtNLM"/>
    </source>
</evidence>
<organism evidence="2 3">
    <name type="scientific">Tectimicrobiota bacterium</name>
    <dbReference type="NCBI Taxonomy" id="2528274"/>
    <lineage>
        <taxon>Bacteria</taxon>
        <taxon>Pseudomonadati</taxon>
        <taxon>Nitrospinota/Tectimicrobiota group</taxon>
        <taxon>Candidatus Tectimicrobiota</taxon>
    </lineage>
</organism>
<dbReference type="Proteomes" id="UP000782312">
    <property type="component" value="Unassembled WGS sequence"/>
</dbReference>
<name>A0A932MNJ7_UNCTE</name>
<dbReference type="EMBL" id="JACPUR010000001">
    <property type="protein sequence ID" value="MBI3126266.1"/>
    <property type="molecule type" value="Genomic_DNA"/>
</dbReference>
<dbReference type="SUPFAM" id="SSF144052">
    <property type="entry name" value="Thermophilic metalloprotease-like"/>
    <property type="match status" value="1"/>
</dbReference>